<reference evidence="1 2" key="1">
    <citation type="journal article" date="2016" name="Front. Microbiol.">
        <title>Fuerstia marisgermanicae gen. nov., sp. nov., an Unusual Member of the Phylum Planctomycetes from the German Wadden Sea.</title>
        <authorList>
            <person name="Kohn T."/>
            <person name="Heuer A."/>
            <person name="Jogler M."/>
            <person name="Vollmers J."/>
            <person name="Boedeker C."/>
            <person name="Bunk B."/>
            <person name="Rast P."/>
            <person name="Borchert D."/>
            <person name="Glockner I."/>
            <person name="Freese H.M."/>
            <person name="Klenk H.P."/>
            <person name="Overmann J."/>
            <person name="Kaster A.K."/>
            <person name="Rohde M."/>
            <person name="Wiegand S."/>
            <person name="Jogler C."/>
        </authorList>
    </citation>
    <scope>NUCLEOTIDE SEQUENCE [LARGE SCALE GENOMIC DNA]</scope>
    <source>
        <strain evidence="1 2">NH11</strain>
    </source>
</reference>
<dbReference type="Proteomes" id="UP000187735">
    <property type="component" value="Chromosome"/>
</dbReference>
<dbReference type="KEGG" id="fmr:Fuma_03587"/>
<protein>
    <submittedName>
        <fullName evidence="1">Uncharacterized protein</fullName>
    </submittedName>
</protein>
<organism evidence="1 2">
    <name type="scientific">Fuerstiella marisgermanici</name>
    <dbReference type="NCBI Taxonomy" id="1891926"/>
    <lineage>
        <taxon>Bacteria</taxon>
        <taxon>Pseudomonadati</taxon>
        <taxon>Planctomycetota</taxon>
        <taxon>Planctomycetia</taxon>
        <taxon>Planctomycetales</taxon>
        <taxon>Planctomycetaceae</taxon>
        <taxon>Fuerstiella</taxon>
    </lineage>
</organism>
<evidence type="ECO:0000313" key="2">
    <source>
        <dbReference type="Proteomes" id="UP000187735"/>
    </source>
</evidence>
<gene>
    <name evidence="1" type="ORF">Fuma_03587</name>
</gene>
<name>A0A1P8WIS3_9PLAN</name>
<sequence>MQRGSVCTDGRLAWRAGDGAEAKAPAVLLWVASGIVVLLPPRASVAVFGDSYARIAAPLSLPSPFDIMLRPSGPDLDFPPFLGTVPHSKLTAFHLRLTENRHDA</sequence>
<evidence type="ECO:0000313" key="1">
    <source>
        <dbReference type="EMBL" id="APZ93969.1"/>
    </source>
</evidence>
<accession>A0A1P8WIS3</accession>
<keyword evidence="2" id="KW-1185">Reference proteome</keyword>
<proteinExistence type="predicted"/>
<dbReference type="AlphaFoldDB" id="A0A1P8WIS3"/>
<dbReference type="STRING" id="1891926.Fuma_03587"/>
<dbReference type="EMBL" id="CP017641">
    <property type="protein sequence ID" value="APZ93969.1"/>
    <property type="molecule type" value="Genomic_DNA"/>
</dbReference>